<dbReference type="Pfam" id="PF00550">
    <property type="entry name" value="PP-binding"/>
    <property type="match status" value="1"/>
</dbReference>
<protein>
    <recommendedName>
        <fullName evidence="3">Carrier domain-containing protein</fullName>
    </recommendedName>
</protein>
<dbReference type="PROSITE" id="PS50075">
    <property type="entry name" value="CARRIER"/>
    <property type="match status" value="1"/>
</dbReference>
<dbReference type="SMART" id="SM00823">
    <property type="entry name" value="PKS_PP"/>
    <property type="match status" value="1"/>
</dbReference>
<dbReference type="PANTHER" id="PTHR45527">
    <property type="entry name" value="NONRIBOSOMAL PEPTIDE SYNTHETASE"/>
    <property type="match status" value="1"/>
</dbReference>
<proteinExistence type="predicted"/>
<gene>
    <name evidence="4" type="ORF">GCM10011487_57280</name>
</gene>
<dbReference type="InterPro" id="IPR009081">
    <property type="entry name" value="PP-bd_ACP"/>
</dbReference>
<dbReference type="InterPro" id="IPR036736">
    <property type="entry name" value="ACP-like_sf"/>
</dbReference>
<keyword evidence="5" id="KW-1185">Reference proteome</keyword>
<dbReference type="RefSeq" id="WP_161815315.1">
    <property type="nucleotide sequence ID" value="NZ_BLJN01000006.1"/>
</dbReference>
<dbReference type="InterPro" id="IPR020806">
    <property type="entry name" value="PKS_PP-bd"/>
</dbReference>
<organism evidence="4 5">
    <name type="scientific">Steroidobacter agaridevorans</name>
    <dbReference type="NCBI Taxonomy" id="2695856"/>
    <lineage>
        <taxon>Bacteria</taxon>
        <taxon>Pseudomonadati</taxon>
        <taxon>Pseudomonadota</taxon>
        <taxon>Gammaproteobacteria</taxon>
        <taxon>Steroidobacterales</taxon>
        <taxon>Steroidobacteraceae</taxon>
        <taxon>Steroidobacter</taxon>
    </lineage>
</organism>
<dbReference type="Proteomes" id="UP000445000">
    <property type="component" value="Unassembled WGS sequence"/>
</dbReference>
<evidence type="ECO:0000256" key="1">
    <source>
        <dbReference type="ARBA" id="ARBA00022450"/>
    </source>
</evidence>
<dbReference type="PANTHER" id="PTHR45527:SF1">
    <property type="entry name" value="FATTY ACID SYNTHASE"/>
    <property type="match status" value="1"/>
</dbReference>
<dbReference type="EMBL" id="BLJN01000006">
    <property type="protein sequence ID" value="GFE83728.1"/>
    <property type="molecule type" value="Genomic_DNA"/>
</dbReference>
<dbReference type="GO" id="GO:0005737">
    <property type="term" value="C:cytoplasm"/>
    <property type="evidence" value="ECO:0007669"/>
    <property type="project" value="TreeGrafter"/>
</dbReference>
<keyword evidence="1" id="KW-0596">Phosphopantetheine</keyword>
<dbReference type="GO" id="GO:0043041">
    <property type="term" value="P:amino acid activation for nonribosomal peptide biosynthetic process"/>
    <property type="evidence" value="ECO:0007669"/>
    <property type="project" value="TreeGrafter"/>
</dbReference>
<dbReference type="Gene3D" id="1.10.1200.10">
    <property type="entry name" value="ACP-like"/>
    <property type="match status" value="1"/>
</dbReference>
<dbReference type="GO" id="GO:0044550">
    <property type="term" value="P:secondary metabolite biosynthetic process"/>
    <property type="evidence" value="ECO:0007669"/>
    <property type="project" value="TreeGrafter"/>
</dbReference>
<comment type="caution">
    <text evidence="4">The sequence shown here is derived from an EMBL/GenBank/DDBJ whole genome shotgun (WGS) entry which is preliminary data.</text>
</comment>
<evidence type="ECO:0000313" key="5">
    <source>
        <dbReference type="Proteomes" id="UP000445000"/>
    </source>
</evidence>
<keyword evidence="2" id="KW-0597">Phosphoprotein</keyword>
<dbReference type="SUPFAM" id="SSF47336">
    <property type="entry name" value="ACP-like"/>
    <property type="match status" value="1"/>
</dbReference>
<dbReference type="AlphaFoldDB" id="A0A829YM03"/>
<evidence type="ECO:0000256" key="2">
    <source>
        <dbReference type="ARBA" id="ARBA00022553"/>
    </source>
</evidence>
<sequence>MECSRESASKNEISNVVASLWQEVLQLGQQPRPADNFFALGGDSMTMTMVEFRIKEELSVELPSGAILRAQTLQELAEHVERVMGEAE</sequence>
<reference evidence="5" key="1">
    <citation type="submission" date="2020-01" db="EMBL/GenBank/DDBJ databases">
        <title>'Steroidobacter agaridevorans' sp. nov., agar-degrading bacteria isolated from rhizosphere soils.</title>
        <authorList>
            <person name="Ikenaga M."/>
            <person name="Kataoka M."/>
            <person name="Murouchi A."/>
            <person name="Katsuragi S."/>
            <person name="Sakai M."/>
        </authorList>
    </citation>
    <scope>NUCLEOTIDE SEQUENCE [LARGE SCALE GENOMIC DNA]</scope>
    <source>
        <strain evidence="5">YU21-B</strain>
    </source>
</reference>
<feature type="domain" description="Carrier" evidence="3">
    <location>
        <begin position="8"/>
        <end position="84"/>
    </location>
</feature>
<dbReference type="GO" id="GO:0031177">
    <property type="term" value="F:phosphopantetheine binding"/>
    <property type="evidence" value="ECO:0007669"/>
    <property type="project" value="InterPro"/>
</dbReference>
<accession>A0A829YM03</accession>
<name>A0A829YM03_9GAMM</name>
<evidence type="ECO:0000313" key="4">
    <source>
        <dbReference type="EMBL" id="GFE83728.1"/>
    </source>
</evidence>
<evidence type="ECO:0000259" key="3">
    <source>
        <dbReference type="PROSITE" id="PS50075"/>
    </source>
</evidence>